<evidence type="ECO:0000256" key="9">
    <source>
        <dbReference type="ARBA" id="ARBA00023010"/>
    </source>
</evidence>
<evidence type="ECO:0000256" key="3">
    <source>
        <dbReference type="ARBA" id="ARBA00020796"/>
    </source>
</evidence>
<evidence type="ECO:0000313" key="12">
    <source>
        <dbReference type="EMBL" id="KAJ3226815.1"/>
    </source>
</evidence>
<proteinExistence type="inferred from homology"/>
<organism evidence="12 13">
    <name type="scientific">Clydaea vesicula</name>
    <dbReference type="NCBI Taxonomy" id="447962"/>
    <lineage>
        <taxon>Eukaryota</taxon>
        <taxon>Fungi</taxon>
        <taxon>Fungi incertae sedis</taxon>
        <taxon>Chytridiomycota</taxon>
        <taxon>Chytridiomycota incertae sedis</taxon>
        <taxon>Chytridiomycetes</taxon>
        <taxon>Lobulomycetales</taxon>
        <taxon>Lobulomycetaceae</taxon>
        <taxon>Clydaea</taxon>
    </lineage>
</organism>
<reference evidence="12" key="1">
    <citation type="submission" date="2020-05" db="EMBL/GenBank/DDBJ databases">
        <title>Phylogenomic resolution of chytrid fungi.</title>
        <authorList>
            <person name="Stajich J.E."/>
            <person name="Amses K."/>
            <person name="Simmons R."/>
            <person name="Seto K."/>
            <person name="Myers J."/>
            <person name="Bonds A."/>
            <person name="Quandt C.A."/>
            <person name="Barry K."/>
            <person name="Liu P."/>
            <person name="Grigoriev I."/>
            <person name="Longcore J.E."/>
            <person name="James T.Y."/>
        </authorList>
    </citation>
    <scope>NUCLEOTIDE SEQUENCE</scope>
    <source>
        <strain evidence="12">JEL0476</strain>
    </source>
</reference>
<evidence type="ECO:0000256" key="11">
    <source>
        <dbReference type="ARBA" id="ARBA00023136"/>
    </source>
</evidence>
<evidence type="ECO:0000256" key="8">
    <source>
        <dbReference type="ARBA" id="ARBA00022989"/>
    </source>
</evidence>
<evidence type="ECO:0000256" key="1">
    <source>
        <dbReference type="ARBA" id="ARBA00004434"/>
    </source>
</evidence>
<keyword evidence="13" id="KW-1185">Reference proteome</keyword>
<dbReference type="Pfam" id="PF11711">
    <property type="entry name" value="Tim54"/>
    <property type="match status" value="1"/>
</dbReference>
<keyword evidence="6" id="KW-0999">Mitochondrion inner membrane</keyword>
<evidence type="ECO:0000256" key="6">
    <source>
        <dbReference type="ARBA" id="ARBA00022792"/>
    </source>
</evidence>
<evidence type="ECO:0000256" key="7">
    <source>
        <dbReference type="ARBA" id="ARBA00022927"/>
    </source>
</evidence>
<dbReference type="Proteomes" id="UP001211065">
    <property type="component" value="Unassembled WGS sequence"/>
</dbReference>
<dbReference type="AlphaFoldDB" id="A0AAD5U871"/>
<evidence type="ECO:0000256" key="10">
    <source>
        <dbReference type="ARBA" id="ARBA00023128"/>
    </source>
</evidence>
<comment type="caution">
    <text evidence="12">The sequence shown here is derived from an EMBL/GenBank/DDBJ whole genome shotgun (WGS) entry which is preliminary data.</text>
</comment>
<comment type="similarity">
    <text evidence="2">Belongs to the TIM54 family.</text>
</comment>
<gene>
    <name evidence="12" type="ORF">HK099_004084</name>
</gene>
<keyword evidence="10" id="KW-0496">Mitochondrion</keyword>
<accession>A0AAD5U871</accession>
<keyword evidence="8" id="KW-1133">Transmembrane helix</keyword>
<keyword evidence="5" id="KW-0812">Transmembrane</keyword>
<comment type="subcellular location">
    <subcellularLocation>
        <location evidence="1">Mitochondrion inner membrane</location>
        <topology evidence="1">Single-pass membrane protein</topology>
    </subcellularLocation>
</comment>
<evidence type="ECO:0000256" key="5">
    <source>
        <dbReference type="ARBA" id="ARBA00022692"/>
    </source>
</evidence>
<name>A0AAD5U871_9FUNG</name>
<sequence length="267" mass="30912">MFCNRRKSDGQYSKYVFSEFIKPIFDAAAIDYDLYEPRREGQVKEKIIELIQTGKEELEGKAKKKIEEANKKKTLLEKMFGSWERKLTPQEQHMLSFMERPKYCVDQSLIAVGAEGWTELLEGLDTGLRTNKPRKSEVVVGEGSEPNIENSEQKEAAMTIESEITQPNVEIPYGFELPALGFIPARQLNGWSLFPYRVYRWFLERKVLQVVGEEALRISFNEEKKKFVKEDFFFGSGTGLHGTTDIKTDNYENKLNLETMEKLQLIV</sequence>
<dbReference type="InterPro" id="IPR021056">
    <property type="entry name" value="Mt_import_IM_translocase_Tim54"/>
</dbReference>
<dbReference type="EMBL" id="JADGJW010000028">
    <property type="protein sequence ID" value="KAJ3226815.1"/>
    <property type="molecule type" value="Genomic_DNA"/>
</dbReference>
<keyword evidence="9" id="KW-0811">Translocation</keyword>
<evidence type="ECO:0000256" key="4">
    <source>
        <dbReference type="ARBA" id="ARBA00022448"/>
    </source>
</evidence>
<keyword evidence="11" id="KW-0472">Membrane</keyword>
<evidence type="ECO:0000256" key="2">
    <source>
        <dbReference type="ARBA" id="ARBA00006355"/>
    </source>
</evidence>
<protein>
    <recommendedName>
        <fullName evidence="3">Mitochondrial import inner membrane translocase subunit TIM54</fullName>
    </recommendedName>
</protein>
<dbReference type="GO" id="GO:0015031">
    <property type="term" value="P:protein transport"/>
    <property type="evidence" value="ECO:0007669"/>
    <property type="project" value="UniProtKB-KW"/>
</dbReference>
<keyword evidence="7" id="KW-0653">Protein transport</keyword>
<dbReference type="GO" id="GO:0005743">
    <property type="term" value="C:mitochondrial inner membrane"/>
    <property type="evidence" value="ECO:0007669"/>
    <property type="project" value="UniProtKB-SubCell"/>
</dbReference>
<evidence type="ECO:0000313" key="13">
    <source>
        <dbReference type="Proteomes" id="UP001211065"/>
    </source>
</evidence>
<keyword evidence="4" id="KW-0813">Transport</keyword>